<name>A0A846M7Q9_9SPHN</name>
<dbReference type="Gene3D" id="3.10.129.10">
    <property type="entry name" value="Hotdog Thioesterase"/>
    <property type="match status" value="1"/>
</dbReference>
<accession>A0A846M7Q9</accession>
<dbReference type="EMBL" id="JAASQR010000004">
    <property type="protein sequence ID" value="NIJ17889.1"/>
    <property type="molecule type" value="Genomic_DNA"/>
</dbReference>
<dbReference type="EC" id="4.2.1.153" evidence="1"/>
<organism evidence="1 2">
    <name type="scientific">Sphingobium vermicomposti</name>
    <dbReference type="NCBI Taxonomy" id="529005"/>
    <lineage>
        <taxon>Bacteria</taxon>
        <taxon>Pseudomonadati</taxon>
        <taxon>Pseudomonadota</taxon>
        <taxon>Alphaproteobacteria</taxon>
        <taxon>Sphingomonadales</taxon>
        <taxon>Sphingomonadaceae</taxon>
        <taxon>Sphingobium</taxon>
    </lineage>
</organism>
<dbReference type="AlphaFoldDB" id="A0A846M7Q9"/>
<reference evidence="1 2" key="1">
    <citation type="submission" date="2020-03" db="EMBL/GenBank/DDBJ databases">
        <title>Genomic Encyclopedia of Type Strains, Phase IV (KMG-IV): sequencing the most valuable type-strain genomes for metagenomic binning, comparative biology and taxonomic classification.</title>
        <authorList>
            <person name="Goeker M."/>
        </authorList>
    </citation>
    <scope>NUCLEOTIDE SEQUENCE [LARGE SCALE GENOMIC DNA]</scope>
    <source>
        <strain evidence="1 2">DSM 21299</strain>
    </source>
</reference>
<keyword evidence="2" id="KW-1185">Reference proteome</keyword>
<keyword evidence="1" id="KW-0456">Lyase</keyword>
<proteinExistence type="predicted"/>
<comment type="caution">
    <text evidence="1">The sequence shown here is derived from an EMBL/GenBank/DDBJ whole genome shotgun (WGS) entry which is preliminary data.</text>
</comment>
<evidence type="ECO:0000313" key="1">
    <source>
        <dbReference type="EMBL" id="NIJ17889.1"/>
    </source>
</evidence>
<sequence length="266" mass="29438">MSKATEHRTDIAAPRQAHLLAALLDHDKAPWAPGELPPLAHWLLFPPDTRQSGMGPDGHPMREDDGLPRRMWAGSRVRFLAPILLGSEVERETSAIAVNDKQGRSGRMRFVTLRHLLKVDGQACIVEEQDIVYREAGRNGAPPPPETLAPAPPVARSVTIDPVQLFRFSALTFNAHRIHYDLPYTRDVEGYPGLVVHGPFIATLLMDHFLRNVPGAQVTRFSFRAQRPIFAGDEFTLGLSPEDKCGDLMAIDHAGGLAMQARVDIR</sequence>
<dbReference type="Proteomes" id="UP000576821">
    <property type="component" value="Unassembled WGS sequence"/>
</dbReference>
<gene>
    <name evidence="1" type="ORF">FHS54_002889</name>
</gene>
<dbReference type="PANTHER" id="PTHR28152:SF1">
    <property type="entry name" value="HYDROXYACYL-THIOESTER DEHYDRATASE TYPE 2, MITOCHONDRIAL"/>
    <property type="match status" value="1"/>
</dbReference>
<evidence type="ECO:0000313" key="2">
    <source>
        <dbReference type="Proteomes" id="UP000576821"/>
    </source>
</evidence>
<dbReference type="SUPFAM" id="SSF54637">
    <property type="entry name" value="Thioesterase/thiol ester dehydrase-isomerase"/>
    <property type="match status" value="2"/>
</dbReference>
<dbReference type="GO" id="GO:0019171">
    <property type="term" value="F:(3R)-hydroxyacyl-[acyl-carrier-protein] dehydratase activity"/>
    <property type="evidence" value="ECO:0007669"/>
    <property type="project" value="TreeGrafter"/>
</dbReference>
<dbReference type="InterPro" id="IPR052741">
    <property type="entry name" value="Mitochondrial_HTD2"/>
</dbReference>
<dbReference type="RefSeq" id="WP_167304749.1">
    <property type="nucleotide sequence ID" value="NZ_JAASQR010000004.1"/>
</dbReference>
<protein>
    <submittedName>
        <fullName evidence="1">3-methylfumaryl-CoA hydratase</fullName>
        <ecNumber evidence="1">4.2.1.153</ecNumber>
    </submittedName>
</protein>
<dbReference type="InterPro" id="IPR029069">
    <property type="entry name" value="HotDog_dom_sf"/>
</dbReference>
<dbReference type="PANTHER" id="PTHR28152">
    <property type="entry name" value="HYDROXYACYL-THIOESTER DEHYDRATASE TYPE 2, MITOCHONDRIAL"/>
    <property type="match status" value="1"/>
</dbReference>